<keyword evidence="1" id="KW-1133">Transmembrane helix</keyword>
<gene>
    <name evidence="2" type="ORF">NCTC12022_02822</name>
</gene>
<keyword evidence="1" id="KW-0812">Transmembrane</keyword>
<dbReference type="Proteomes" id="UP000251942">
    <property type="component" value="Unassembled WGS sequence"/>
</dbReference>
<dbReference type="AlphaFoldDB" id="A0A2X1QTG0"/>
<organism evidence="2 3">
    <name type="scientific">Legionella feeleii</name>
    <dbReference type="NCBI Taxonomy" id="453"/>
    <lineage>
        <taxon>Bacteria</taxon>
        <taxon>Pseudomonadati</taxon>
        <taxon>Pseudomonadota</taxon>
        <taxon>Gammaproteobacteria</taxon>
        <taxon>Legionellales</taxon>
        <taxon>Legionellaceae</taxon>
        <taxon>Legionella</taxon>
    </lineage>
</organism>
<dbReference type="RefSeq" id="WP_256593821.1">
    <property type="nucleotide sequence ID" value="NZ_CAAAHT010000033.1"/>
</dbReference>
<dbReference type="EMBL" id="UASS01000032">
    <property type="protein sequence ID" value="SPX62065.1"/>
    <property type="molecule type" value="Genomic_DNA"/>
</dbReference>
<keyword evidence="1" id="KW-0472">Membrane</keyword>
<accession>A0A2X1QTG0</accession>
<reference evidence="2 3" key="1">
    <citation type="submission" date="2018-06" db="EMBL/GenBank/DDBJ databases">
        <authorList>
            <consortium name="Pathogen Informatics"/>
            <person name="Doyle S."/>
        </authorList>
    </citation>
    <scope>NUCLEOTIDE SEQUENCE [LARGE SCALE GENOMIC DNA]</scope>
    <source>
        <strain evidence="2 3">NCTC12022</strain>
    </source>
</reference>
<evidence type="ECO:0000313" key="3">
    <source>
        <dbReference type="Proteomes" id="UP000251942"/>
    </source>
</evidence>
<evidence type="ECO:0000256" key="1">
    <source>
        <dbReference type="SAM" id="Phobius"/>
    </source>
</evidence>
<evidence type="ECO:0000313" key="2">
    <source>
        <dbReference type="EMBL" id="SPX62065.1"/>
    </source>
</evidence>
<feature type="transmembrane region" description="Helical" evidence="1">
    <location>
        <begin position="21"/>
        <end position="39"/>
    </location>
</feature>
<sequence>MVKGKKEEAGKGFIDPLIAKVFCLHGVFAGLGLMVLAVLHH</sequence>
<proteinExistence type="predicted"/>
<protein>
    <submittedName>
        <fullName evidence="2">Uncharacterized protein</fullName>
    </submittedName>
</protein>
<name>A0A2X1QTG0_9GAMM</name>